<evidence type="ECO:0000256" key="3">
    <source>
        <dbReference type="ARBA" id="ARBA00023285"/>
    </source>
</evidence>
<keyword evidence="6" id="KW-1185">Reference proteome</keyword>
<feature type="domain" description="Peptidase M20 dimerisation" evidence="4">
    <location>
        <begin position="169"/>
        <end position="273"/>
    </location>
</feature>
<keyword evidence="3" id="KW-0170">Cobalt</keyword>
<dbReference type="Proteomes" id="UP000249065">
    <property type="component" value="Unassembled WGS sequence"/>
</dbReference>
<proteinExistence type="predicted"/>
<dbReference type="Pfam" id="PF07687">
    <property type="entry name" value="M20_dimer"/>
    <property type="match status" value="1"/>
</dbReference>
<evidence type="ECO:0000256" key="2">
    <source>
        <dbReference type="ARBA" id="ARBA00022801"/>
    </source>
</evidence>
<keyword evidence="1" id="KW-0479">Metal-binding</keyword>
<accession>A0A327M709</accession>
<dbReference type="EMBL" id="QLIX01000010">
    <property type="protein sequence ID" value="RAI58245.1"/>
    <property type="molecule type" value="Genomic_DNA"/>
</dbReference>
<dbReference type="GO" id="GO:0046872">
    <property type="term" value="F:metal ion binding"/>
    <property type="evidence" value="ECO:0007669"/>
    <property type="project" value="UniProtKB-KW"/>
</dbReference>
<dbReference type="PANTHER" id="PTHR43808:SF31">
    <property type="entry name" value="N-ACETYL-L-CITRULLINE DEACETYLASE"/>
    <property type="match status" value="1"/>
</dbReference>
<dbReference type="SUPFAM" id="SSF55031">
    <property type="entry name" value="Bacterial exopeptidase dimerisation domain"/>
    <property type="match status" value="1"/>
</dbReference>
<protein>
    <submittedName>
        <fullName evidence="5">Acetylornithine deacetylase</fullName>
    </submittedName>
</protein>
<dbReference type="PANTHER" id="PTHR43808">
    <property type="entry name" value="ACETYLORNITHINE DEACETYLASE"/>
    <property type="match status" value="1"/>
</dbReference>
<gene>
    <name evidence="5" type="ORF">DOO78_14590</name>
</gene>
<organism evidence="5 6">
    <name type="scientific">Roseicella frigidaeris</name>
    <dbReference type="NCBI Taxonomy" id="2230885"/>
    <lineage>
        <taxon>Bacteria</taxon>
        <taxon>Pseudomonadati</taxon>
        <taxon>Pseudomonadota</taxon>
        <taxon>Alphaproteobacteria</taxon>
        <taxon>Acetobacterales</taxon>
        <taxon>Roseomonadaceae</taxon>
        <taxon>Roseicella</taxon>
    </lineage>
</organism>
<dbReference type="Gene3D" id="3.40.630.10">
    <property type="entry name" value="Zn peptidases"/>
    <property type="match status" value="1"/>
</dbReference>
<keyword evidence="2" id="KW-0378">Hydrolase</keyword>
<dbReference type="AlphaFoldDB" id="A0A327M709"/>
<dbReference type="RefSeq" id="WP_111470586.1">
    <property type="nucleotide sequence ID" value="NZ_QLIX01000010.1"/>
</dbReference>
<comment type="caution">
    <text evidence="5">The sequence shown here is derived from an EMBL/GenBank/DDBJ whole genome shotgun (WGS) entry which is preliminary data.</text>
</comment>
<dbReference type="InterPro" id="IPR036264">
    <property type="entry name" value="Bact_exopeptidase_dim_dom"/>
</dbReference>
<dbReference type="InterPro" id="IPR050072">
    <property type="entry name" value="Peptidase_M20A"/>
</dbReference>
<dbReference type="InterPro" id="IPR011650">
    <property type="entry name" value="Peptidase_M20_dimer"/>
</dbReference>
<dbReference type="OrthoDB" id="9809784at2"/>
<dbReference type="SUPFAM" id="SSF53187">
    <property type="entry name" value="Zn-dependent exopeptidases"/>
    <property type="match status" value="1"/>
</dbReference>
<dbReference type="GO" id="GO:0008777">
    <property type="term" value="F:acetylornithine deacetylase activity"/>
    <property type="evidence" value="ECO:0007669"/>
    <property type="project" value="TreeGrafter"/>
</dbReference>
<sequence length="367" mass="37940">MDDADALARLAAELVAIDSRSGRSNLAIAERIEAELGGFEIERLDYADAAGVPKRALVAHRGPPGGHALSGHMDTVPETGWQEDPWRPRIDAGGVLHGLGSVDMKGAVAACILAAKAAPPGTPATLLITTDEETTKAGARAVAGSALARSLGLRGIVVAEPTGLVPVRGHRSSATITATAEGVQAHSSTGQGRNANWALIPFLAEMQAIQQRLRTEPGLQDPAYDPPFADFNLVIDNHGTAVNVTPARATARIKFRASRRLETAPILDAIRAAGRRAGVAVEIAAEGPPPELAEDHPLVALASRLTGQAARTAPYGTDASELQALAPCLILGPGSIETAHTPRECVALADLAAAVPLFLRILTAASP</sequence>
<evidence type="ECO:0000313" key="5">
    <source>
        <dbReference type="EMBL" id="RAI58245.1"/>
    </source>
</evidence>
<evidence type="ECO:0000259" key="4">
    <source>
        <dbReference type="Pfam" id="PF07687"/>
    </source>
</evidence>
<evidence type="ECO:0000256" key="1">
    <source>
        <dbReference type="ARBA" id="ARBA00022723"/>
    </source>
</evidence>
<dbReference type="GO" id="GO:0006526">
    <property type="term" value="P:L-arginine biosynthetic process"/>
    <property type="evidence" value="ECO:0007669"/>
    <property type="project" value="TreeGrafter"/>
</dbReference>
<dbReference type="InterPro" id="IPR002933">
    <property type="entry name" value="Peptidase_M20"/>
</dbReference>
<name>A0A327M709_9PROT</name>
<evidence type="ECO:0000313" key="6">
    <source>
        <dbReference type="Proteomes" id="UP000249065"/>
    </source>
</evidence>
<reference evidence="6" key="1">
    <citation type="submission" date="2018-06" db="EMBL/GenBank/DDBJ databases">
        <authorList>
            <person name="Khan S.A."/>
        </authorList>
    </citation>
    <scope>NUCLEOTIDE SEQUENCE [LARGE SCALE GENOMIC DNA]</scope>
    <source>
        <strain evidence="6">DB-1506</strain>
    </source>
</reference>
<dbReference type="Pfam" id="PF01546">
    <property type="entry name" value="Peptidase_M20"/>
    <property type="match status" value="1"/>
</dbReference>
<dbReference type="Gene3D" id="3.30.70.360">
    <property type="match status" value="1"/>
</dbReference>